<dbReference type="CDD" id="cd12830">
    <property type="entry name" value="MtCorA-like"/>
    <property type="match status" value="1"/>
</dbReference>
<dbReference type="PANTHER" id="PTHR46494">
    <property type="entry name" value="CORA FAMILY METAL ION TRANSPORTER (EUROFUNG)"/>
    <property type="match status" value="1"/>
</dbReference>
<evidence type="ECO:0000256" key="2">
    <source>
        <dbReference type="ARBA" id="ARBA00009765"/>
    </source>
</evidence>
<organism evidence="9 10">
    <name type="scientific">Herbaspirillum lusitanum</name>
    <dbReference type="NCBI Taxonomy" id="213312"/>
    <lineage>
        <taxon>Bacteria</taxon>
        <taxon>Pseudomonadati</taxon>
        <taxon>Pseudomonadota</taxon>
        <taxon>Betaproteobacteria</taxon>
        <taxon>Burkholderiales</taxon>
        <taxon>Oxalobacteraceae</taxon>
        <taxon>Herbaspirillum</taxon>
    </lineage>
</organism>
<dbReference type="InterPro" id="IPR002523">
    <property type="entry name" value="MgTranspt_CorA/ZnTranspt_ZntB"/>
</dbReference>
<evidence type="ECO:0000313" key="9">
    <source>
        <dbReference type="EMBL" id="MFL9923387.1"/>
    </source>
</evidence>
<protein>
    <submittedName>
        <fullName evidence="9">Magnesium and cobalt transport protein CorA</fullName>
    </submittedName>
</protein>
<comment type="caution">
    <text evidence="9">The sequence shown here is derived from an EMBL/GenBank/DDBJ whole genome shotgun (WGS) entry which is preliminary data.</text>
</comment>
<dbReference type="InterPro" id="IPR045861">
    <property type="entry name" value="CorA_cytoplasmic_dom"/>
</dbReference>
<keyword evidence="10" id="KW-1185">Reference proteome</keyword>
<keyword evidence="7 8" id="KW-0472">Membrane</keyword>
<dbReference type="Pfam" id="PF01544">
    <property type="entry name" value="CorA"/>
    <property type="match status" value="1"/>
</dbReference>
<evidence type="ECO:0000256" key="4">
    <source>
        <dbReference type="ARBA" id="ARBA00022475"/>
    </source>
</evidence>
<evidence type="ECO:0000256" key="6">
    <source>
        <dbReference type="ARBA" id="ARBA00022989"/>
    </source>
</evidence>
<proteinExistence type="inferred from homology"/>
<dbReference type="RefSeq" id="WP_408154995.1">
    <property type="nucleotide sequence ID" value="NZ_JAQQFM010000002.1"/>
</dbReference>
<dbReference type="PANTHER" id="PTHR46494:SF1">
    <property type="entry name" value="CORA FAMILY METAL ION TRANSPORTER (EUROFUNG)"/>
    <property type="match status" value="1"/>
</dbReference>
<evidence type="ECO:0000256" key="7">
    <source>
        <dbReference type="ARBA" id="ARBA00023136"/>
    </source>
</evidence>
<accession>A0ABW9A6U8</accession>
<dbReference type="Proteomes" id="UP001629246">
    <property type="component" value="Unassembled WGS sequence"/>
</dbReference>
<evidence type="ECO:0000256" key="5">
    <source>
        <dbReference type="ARBA" id="ARBA00022692"/>
    </source>
</evidence>
<feature type="transmembrane region" description="Helical" evidence="8">
    <location>
        <begin position="302"/>
        <end position="319"/>
    </location>
</feature>
<evidence type="ECO:0000256" key="3">
    <source>
        <dbReference type="ARBA" id="ARBA00022448"/>
    </source>
</evidence>
<sequence length="328" mass="37826">MIDASMIVNCTVYKKGKKLRDITLDEISDELEQEGTFVWLGLLEPNVELMCKIKEEFNLHELAVEDAYAAHQRPKIEEYGDTLFVVLHTAQLVDGEIKFGETHILTGPRFVVTVRHGASRSYAKVREHCEMLPDRLVRGPSFVLYSIMDFVVDNYRPIMDDLEKKFDLYEAQLFQTSGNTGQAYLQELYQLKRQLIRLRSVASPVLDICTQLLRFHEGLITKDGKAYFRDIYDHVVRFIDTGDRLREMVESAVQINLAQVTIHQNEIVQTLAGWGAILAIPTMIFSLYGMNFAHMPGLDWRWSFPLVLGGIIFCCSMLWRRLRKAGWL</sequence>
<keyword evidence="4" id="KW-1003">Cell membrane</keyword>
<dbReference type="EMBL" id="JAQQFM010000002">
    <property type="protein sequence ID" value="MFL9923387.1"/>
    <property type="molecule type" value="Genomic_DNA"/>
</dbReference>
<evidence type="ECO:0000313" key="10">
    <source>
        <dbReference type="Proteomes" id="UP001629246"/>
    </source>
</evidence>
<evidence type="ECO:0000256" key="8">
    <source>
        <dbReference type="SAM" id="Phobius"/>
    </source>
</evidence>
<gene>
    <name evidence="9" type="ORF">PQR62_03855</name>
</gene>
<reference evidence="9 10" key="1">
    <citation type="journal article" date="2024" name="Chem. Sci.">
        <title>Discovery of megapolipeptins by genome mining of a Burkholderiales bacteria collection.</title>
        <authorList>
            <person name="Paulo B.S."/>
            <person name="Recchia M.J.J."/>
            <person name="Lee S."/>
            <person name="Fergusson C.H."/>
            <person name="Romanowski S.B."/>
            <person name="Hernandez A."/>
            <person name="Krull N."/>
            <person name="Liu D.Y."/>
            <person name="Cavanagh H."/>
            <person name="Bos A."/>
            <person name="Gray C.A."/>
            <person name="Murphy B.T."/>
            <person name="Linington R.G."/>
            <person name="Eustaquio A.S."/>
        </authorList>
    </citation>
    <scope>NUCLEOTIDE SEQUENCE [LARGE SCALE GENOMIC DNA]</scope>
    <source>
        <strain evidence="9 10">RL21-008-BIB-A</strain>
    </source>
</reference>
<dbReference type="SUPFAM" id="SSF143865">
    <property type="entry name" value="CorA soluble domain-like"/>
    <property type="match status" value="1"/>
</dbReference>
<name>A0ABW9A6U8_9BURK</name>
<dbReference type="InterPro" id="IPR045863">
    <property type="entry name" value="CorA_TM1_TM2"/>
</dbReference>
<dbReference type="Gene3D" id="1.20.58.340">
    <property type="entry name" value="Magnesium transport protein CorA, transmembrane region"/>
    <property type="match status" value="2"/>
</dbReference>
<keyword evidence="3" id="KW-0813">Transport</keyword>
<evidence type="ECO:0000256" key="1">
    <source>
        <dbReference type="ARBA" id="ARBA00004651"/>
    </source>
</evidence>
<keyword evidence="6 8" id="KW-1133">Transmembrane helix</keyword>
<keyword evidence="5 8" id="KW-0812">Transmembrane</keyword>
<dbReference type="SUPFAM" id="SSF144083">
    <property type="entry name" value="Magnesium transport protein CorA, transmembrane region"/>
    <property type="match status" value="1"/>
</dbReference>
<comment type="subcellular location">
    <subcellularLocation>
        <location evidence="1">Cell membrane</location>
        <topology evidence="1">Multi-pass membrane protein</topology>
    </subcellularLocation>
</comment>
<comment type="similarity">
    <text evidence="2">Belongs to the CorA metal ion transporter (MIT) (TC 1.A.35) family.</text>
</comment>
<dbReference type="Gene3D" id="3.30.460.20">
    <property type="entry name" value="CorA soluble domain-like"/>
    <property type="match status" value="1"/>
</dbReference>
<feature type="transmembrane region" description="Helical" evidence="8">
    <location>
        <begin position="271"/>
        <end position="290"/>
    </location>
</feature>